<gene>
    <name evidence="2" type="ORF">DRJ31_01405</name>
</gene>
<name>A0A497EUN5_9CREN</name>
<evidence type="ECO:0000313" key="3">
    <source>
        <dbReference type="Proteomes" id="UP000278475"/>
    </source>
</evidence>
<dbReference type="Proteomes" id="UP000278475">
    <property type="component" value="Unassembled WGS sequence"/>
</dbReference>
<keyword evidence="1" id="KW-0472">Membrane</keyword>
<dbReference type="GO" id="GO:0019441">
    <property type="term" value="P:L-tryptophan catabolic process to kynurenine"/>
    <property type="evidence" value="ECO:0007669"/>
    <property type="project" value="InterPro"/>
</dbReference>
<dbReference type="PANTHER" id="PTHR31118">
    <property type="entry name" value="CYCLASE-LIKE PROTEIN 2"/>
    <property type="match status" value="1"/>
</dbReference>
<accession>A0A497EUN5</accession>
<feature type="transmembrane region" description="Helical" evidence="1">
    <location>
        <begin position="201"/>
        <end position="222"/>
    </location>
</feature>
<dbReference type="InterPro" id="IPR007325">
    <property type="entry name" value="KFase/CYL"/>
</dbReference>
<proteinExistence type="predicted"/>
<dbReference type="InterPro" id="IPR037175">
    <property type="entry name" value="KFase_sf"/>
</dbReference>
<dbReference type="SUPFAM" id="SSF102198">
    <property type="entry name" value="Putative cyclase"/>
    <property type="match status" value="1"/>
</dbReference>
<protein>
    <submittedName>
        <fullName evidence="2">Cyclase family protein</fullName>
    </submittedName>
</protein>
<dbReference type="PANTHER" id="PTHR31118:SF12">
    <property type="entry name" value="CYCLASE-LIKE PROTEIN 2"/>
    <property type="match status" value="1"/>
</dbReference>
<organism evidence="2 3">
    <name type="scientific">Thermoproteota archaeon</name>
    <dbReference type="NCBI Taxonomy" id="2056631"/>
    <lineage>
        <taxon>Archaea</taxon>
        <taxon>Thermoproteota</taxon>
    </lineage>
</organism>
<reference evidence="2 3" key="1">
    <citation type="submission" date="2018-06" db="EMBL/GenBank/DDBJ databases">
        <title>Extensive metabolic versatility and redundancy in microbially diverse, dynamic hydrothermal sediments.</title>
        <authorList>
            <person name="Dombrowski N."/>
            <person name="Teske A."/>
            <person name="Baker B.J."/>
        </authorList>
    </citation>
    <scope>NUCLEOTIDE SEQUENCE [LARGE SCALE GENOMIC DNA]</scope>
    <source>
        <strain evidence="2">B66_G16</strain>
    </source>
</reference>
<dbReference type="GO" id="GO:0004061">
    <property type="term" value="F:arylformamidase activity"/>
    <property type="evidence" value="ECO:0007669"/>
    <property type="project" value="InterPro"/>
</dbReference>
<keyword evidence="1" id="KW-1133">Transmembrane helix</keyword>
<keyword evidence="1" id="KW-0812">Transmembrane</keyword>
<evidence type="ECO:0000256" key="1">
    <source>
        <dbReference type="SAM" id="Phobius"/>
    </source>
</evidence>
<dbReference type="Pfam" id="PF04199">
    <property type="entry name" value="Cyclase"/>
    <property type="match status" value="1"/>
</dbReference>
<dbReference type="AlphaFoldDB" id="A0A497EUN5"/>
<sequence length="226" mass="25048">MSKARKAKFKLIDLSYPISHETQVFPTYPKPAIVKWARLDVQGFEAEVIHMATHTATHIDAPLHMLNGGASIDQLPLERFILNALAIDMSFKKPKELITAEDLRKALSKIKFDIGDALLIYTGFEKRAGFPSYLTDHPGLSEDAASQIVDLKFSLVGVDTPNIDHPDSSTFPAHKTLFKNGILVIENLRNLKKLVNKRFKLVVLPLNIVGATASPVRAVALIEKKS</sequence>
<dbReference type="Gene3D" id="3.50.30.50">
    <property type="entry name" value="Putative cyclase"/>
    <property type="match status" value="1"/>
</dbReference>
<evidence type="ECO:0000313" key="2">
    <source>
        <dbReference type="EMBL" id="RLE50420.1"/>
    </source>
</evidence>
<dbReference type="EMBL" id="QMQV01000006">
    <property type="protein sequence ID" value="RLE50420.1"/>
    <property type="molecule type" value="Genomic_DNA"/>
</dbReference>
<comment type="caution">
    <text evidence="2">The sequence shown here is derived from an EMBL/GenBank/DDBJ whole genome shotgun (WGS) entry which is preliminary data.</text>
</comment>